<dbReference type="GO" id="GO:0003700">
    <property type="term" value="F:DNA-binding transcription factor activity"/>
    <property type="evidence" value="ECO:0007669"/>
    <property type="project" value="InterPro"/>
</dbReference>
<dbReference type="PRINTS" id="PR00032">
    <property type="entry name" value="HTHARAC"/>
</dbReference>
<keyword evidence="1" id="KW-0805">Transcription regulation</keyword>
<gene>
    <name evidence="5" type="ORF">B0I18_11121</name>
</gene>
<sequence>MAPVTEIIRPKAEFLQRFFGEDVVAVETHKEIISTGVQLHYADVMISPAQDQPEEVAFLNFYPVDEGNYYLQLSFLPERGVKSADDSYRVVQMVFNPAFFCQWSNGLICKKQPFRFDRSTEQAFALNAQSRESLELLLKPCAETDDFIHALRRQEAAIALLRHALEAFLVPDEANRLPACSFLSHSGERDKVLDAQRIILDHLDRPLTIKELSREVGMNECYLKKGFKAMFGKTIHEFQQFQRIERSKELLLQGNLSINEVAFKMGFGSASHFSTSFKKIAGMKPCELLG</sequence>
<organism evidence="5 6">
    <name type="scientific">Taibaiella chishuiensis</name>
    <dbReference type="NCBI Taxonomy" id="1434707"/>
    <lineage>
        <taxon>Bacteria</taxon>
        <taxon>Pseudomonadati</taxon>
        <taxon>Bacteroidota</taxon>
        <taxon>Chitinophagia</taxon>
        <taxon>Chitinophagales</taxon>
        <taxon>Chitinophagaceae</taxon>
        <taxon>Taibaiella</taxon>
    </lineage>
</organism>
<reference evidence="5 6" key="1">
    <citation type="submission" date="2018-03" db="EMBL/GenBank/DDBJ databases">
        <title>Genomic Encyclopedia of Type Strains, Phase III (KMG-III): the genomes of soil and plant-associated and newly described type strains.</title>
        <authorList>
            <person name="Whitman W."/>
        </authorList>
    </citation>
    <scope>NUCLEOTIDE SEQUENCE [LARGE SCALE GENOMIC DNA]</scope>
    <source>
        <strain evidence="5 6">CGMCC 1.12700</strain>
    </source>
</reference>
<dbReference type="PROSITE" id="PS01124">
    <property type="entry name" value="HTH_ARAC_FAMILY_2"/>
    <property type="match status" value="1"/>
</dbReference>
<dbReference type="EMBL" id="PYGD01000011">
    <property type="protein sequence ID" value="PSK89467.1"/>
    <property type="molecule type" value="Genomic_DNA"/>
</dbReference>
<evidence type="ECO:0000256" key="2">
    <source>
        <dbReference type="ARBA" id="ARBA00023125"/>
    </source>
</evidence>
<evidence type="ECO:0000313" key="5">
    <source>
        <dbReference type="EMBL" id="PSK89467.1"/>
    </source>
</evidence>
<dbReference type="InterPro" id="IPR009057">
    <property type="entry name" value="Homeodomain-like_sf"/>
</dbReference>
<name>A0A2P8CX11_9BACT</name>
<dbReference type="SUPFAM" id="SSF46689">
    <property type="entry name" value="Homeodomain-like"/>
    <property type="match status" value="2"/>
</dbReference>
<dbReference type="PROSITE" id="PS00041">
    <property type="entry name" value="HTH_ARAC_FAMILY_1"/>
    <property type="match status" value="1"/>
</dbReference>
<dbReference type="Proteomes" id="UP000240572">
    <property type="component" value="Unassembled WGS sequence"/>
</dbReference>
<feature type="domain" description="HTH araC/xylS-type" evidence="4">
    <location>
        <begin position="193"/>
        <end position="290"/>
    </location>
</feature>
<dbReference type="PANTHER" id="PTHR47893">
    <property type="entry name" value="REGULATORY PROTEIN PCHR"/>
    <property type="match status" value="1"/>
</dbReference>
<evidence type="ECO:0000256" key="3">
    <source>
        <dbReference type="ARBA" id="ARBA00023163"/>
    </source>
</evidence>
<dbReference type="Pfam" id="PF12833">
    <property type="entry name" value="HTH_18"/>
    <property type="match status" value="1"/>
</dbReference>
<dbReference type="InterPro" id="IPR053142">
    <property type="entry name" value="PchR_regulatory_protein"/>
</dbReference>
<dbReference type="GO" id="GO:0043565">
    <property type="term" value="F:sequence-specific DNA binding"/>
    <property type="evidence" value="ECO:0007669"/>
    <property type="project" value="InterPro"/>
</dbReference>
<dbReference type="PANTHER" id="PTHR47893:SF1">
    <property type="entry name" value="REGULATORY PROTEIN PCHR"/>
    <property type="match status" value="1"/>
</dbReference>
<protein>
    <submittedName>
        <fullName evidence="5">AraC-like DNA-binding protein</fullName>
    </submittedName>
</protein>
<keyword evidence="3" id="KW-0804">Transcription</keyword>
<accession>A0A2P8CX11</accession>
<evidence type="ECO:0000313" key="6">
    <source>
        <dbReference type="Proteomes" id="UP000240572"/>
    </source>
</evidence>
<dbReference type="SMART" id="SM00342">
    <property type="entry name" value="HTH_ARAC"/>
    <property type="match status" value="1"/>
</dbReference>
<keyword evidence="2 5" id="KW-0238">DNA-binding</keyword>
<keyword evidence="6" id="KW-1185">Reference proteome</keyword>
<dbReference type="InterPro" id="IPR018060">
    <property type="entry name" value="HTH_AraC"/>
</dbReference>
<dbReference type="AlphaFoldDB" id="A0A2P8CX11"/>
<dbReference type="InterPro" id="IPR018062">
    <property type="entry name" value="HTH_AraC-typ_CS"/>
</dbReference>
<comment type="caution">
    <text evidence="5">The sequence shown here is derived from an EMBL/GenBank/DDBJ whole genome shotgun (WGS) entry which is preliminary data.</text>
</comment>
<evidence type="ECO:0000259" key="4">
    <source>
        <dbReference type="PROSITE" id="PS01124"/>
    </source>
</evidence>
<proteinExistence type="predicted"/>
<dbReference type="Gene3D" id="1.10.10.60">
    <property type="entry name" value="Homeodomain-like"/>
    <property type="match status" value="2"/>
</dbReference>
<evidence type="ECO:0000256" key="1">
    <source>
        <dbReference type="ARBA" id="ARBA00023015"/>
    </source>
</evidence>
<dbReference type="InterPro" id="IPR020449">
    <property type="entry name" value="Tscrpt_reg_AraC-type_HTH"/>
</dbReference>